<name>A0A1V2HZV7_9ACTN</name>
<feature type="short sequence motif" description="Histidine triad motif" evidence="1">
    <location>
        <begin position="100"/>
        <end position="104"/>
    </location>
</feature>
<dbReference type="Pfam" id="PF01230">
    <property type="entry name" value="HIT"/>
    <property type="match status" value="1"/>
</dbReference>
<sequence>MPDVDCFSCQRNEVEPAELPPRERILIGAGWRVAHAVTAAMPGWLVVVSRRHVLSWAELTAAEAAEFGLVTWRLSRALAAALGAQKTYVACFCEASGFEHLHVHIVPRAPDLPAHERGPAVFGYLRGPEHDRVPTVEMDRLAALLTAHLPEV</sequence>
<comment type="caution">
    <text evidence="3">The sequence shown here is derived from an EMBL/GenBank/DDBJ whole genome shotgun (WGS) entry which is preliminary data.</text>
</comment>
<keyword evidence="4" id="KW-1185">Reference proteome</keyword>
<evidence type="ECO:0000313" key="4">
    <source>
        <dbReference type="Proteomes" id="UP000188929"/>
    </source>
</evidence>
<dbReference type="GO" id="GO:0009117">
    <property type="term" value="P:nucleotide metabolic process"/>
    <property type="evidence" value="ECO:0007669"/>
    <property type="project" value="TreeGrafter"/>
</dbReference>
<gene>
    <name evidence="3" type="ORF">BL253_36320</name>
</gene>
<accession>A0A1V2HZV7</accession>
<evidence type="ECO:0000259" key="2">
    <source>
        <dbReference type="PROSITE" id="PS51084"/>
    </source>
</evidence>
<dbReference type="InterPro" id="IPR011146">
    <property type="entry name" value="HIT-like"/>
</dbReference>
<evidence type="ECO:0000256" key="1">
    <source>
        <dbReference type="PROSITE-ProRule" id="PRU00464"/>
    </source>
</evidence>
<dbReference type="Gene3D" id="3.30.428.10">
    <property type="entry name" value="HIT-like"/>
    <property type="match status" value="1"/>
</dbReference>
<dbReference type="InterPro" id="IPR036265">
    <property type="entry name" value="HIT-like_sf"/>
</dbReference>
<dbReference type="STRING" id="1834516.BL253_36320"/>
<dbReference type="Proteomes" id="UP000188929">
    <property type="component" value="Unassembled WGS sequence"/>
</dbReference>
<dbReference type="AlphaFoldDB" id="A0A1V2HZV7"/>
<dbReference type="InterPro" id="IPR001310">
    <property type="entry name" value="Histidine_triad_HIT"/>
</dbReference>
<dbReference type="PROSITE" id="PS51084">
    <property type="entry name" value="HIT_2"/>
    <property type="match status" value="1"/>
</dbReference>
<dbReference type="SUPFAM" id="SSF54197">
    <property type="entry name" value="HIT-like"/>
    <property type="match status" value="1"/>
</dbReference>
<organism evidence="3 4">
    <name type="scientific">Pseudofrankia asymbiotica</name>
    <dbReference type="NCBI Taxonomy" id="1834516"/>
    <lineage>
        <taxon>Bacteria</taxon>
        <taxon>Bacillati</taxon>
        <taxon>Actinomycetota</taxon>
        <taxon>Actinomycetes</taxon>
        <taxon>Frankiales</taxon>
        <taxon>Frankiaceae</taxon>
        <taxon>Pseudofrankia</taxon>
    </lineage>
</organism>
<dbReference type="OrthoDB" id="160649at2"/>
<protein>
    <submittedName>
        <fullName evidence="3">HIT family protein</fullName>
    </submittedName>
</protein>
<dbReference type="PANTHER" id="PTHR46648">
    <property type="entry name" value="HIT FAMILY PROTEIN 1"/>
    <property type="match status" value="1"/>
</dbReference>
<dbReference type="GO" id="GO:0003824">
    <property type="term" value="F:catalytic activity"/>
    <property type="evidence" value="ECO:0007669"/>
    <property type="project" value="InterPro"/>
</dbReference>
<feature type="domain" description="HIT" evidence="2">
    <location>
        <begin position="42"/>
        <end position="115"/>
    </location>
</feature>
<evidence type="ECO:0000313" key="3">
    <source>
        <dbReference type="EMBL" id="ONH22245.1"/>
    </source>
</evidence>
<dbReference type="EMBL" id="MOMC01000114">
    <property type="protein sequence ID" value="ONH22245.1"/>
    <property type="molecule type" value="Genomic_DNA"/>
</dbReference>
<dbReference type="PANTHER" id="PTHR46648:SF1">
    <property type="entry name" value="ADENOSINE 5'-MONOPHOSPHORAMIDASE HNT1"/>
    <property type="match status" value="1"/>
</dbReference>
<reference evidence="4" key="1">
    <citation type="submission" date="2016-10" db="EMBL/GenBank/DDBJ databases">
        <title>Frankia sp. NRRL B-16386 Genome sequencing.</title>
        <authorList>
            <person name="Ghodhbane-Gtari F."/>
            <person name="Swanson E."/>
            <person name="Gueddou A."/>
            <person name="Hezbri K."/>
            <person name="Ktari K."/>
            <person name="Nouioui I."/>
            <person name="Morris K."/>
            <person name="Simpson S."/>
            <person name="Abebe-Akele F."/>
            <person name="Thomas K."/>
            <person name="Gtari M."/>
            <person name="Tisa L.S."/>
        </authorList>
    </citation>
    <scope>NUCLEOTIDE SEQUENCE [LARGE SCALE GENOMIC DNA]</scope>
    <source>
        <strain evidence="4">NRRL B-16386</strain>
    </source>
</reference>
<proteinExistence type="predicted"/>